<keyword evidence="4" id="KW-1185">Reference proteome</keyword>
<sequence>MKIFLIIFAIIFLFPFLLIAQDTQFDQSLAEKLKADDYGMRKFVIAFLFAGDRVSEYSTEERAEIQKGHMANITKLAEMEKLILAGPFFGNDAMRGIFVFDVDSKEEAEKLTNTDPAVIAGVLRMELKEWYGSAALMMIPEIHKKIQKTDF</sequence>
<name>A0A1W2HB64_9BACT</name>
<evidence type="ECO:0000256" key="1">
    <source>
        <dbReference type="ARBA" id="ARBA00007689"/>
    </source>
</evidence>
<gene>
    <name evidence="3" type="ORF">SAMN00777080_4793</name>
</gene>
<dbReference type="STRING" id="758820.SAMN00777080_4793"/>
<evidence type="ECO:0000313" key="4">
    <source>
        <dbReference type="Proteomes" id="UP000192333"/>
    </source>
</evidence>
<dbReference type="Proteomes" id="UP000192333">
    <property type="component" value="Chromosome I"/>
</dbReference>
<dbReference type="InterPro" id="IPR005545">
    <property type="entry name" value="YCII"/>
</dbReference>
<protein>
    <submittedName>
        <fullName evidence="3">Uncharacterized conserved protein YciI, contains a putative active-site phosphohistidine</fullName>
    </submittedName>
</protein>
<accession>A0A1W2HB64</accession>
<evidence type="ECO:0000313" key="3">
    <source>
        <dbReference type="EMBL" id="SMD46113.1"/>
    </source>
</evidence>
<feature type="domain" description="YCII-related" evidence="2">
    <location>
        <begin position="56"/>
        <end position="130"/>
    </location>
</feature>
<evidence type="ECO:0000259" key="2">
    <source>
        <dbReference type="Pfam" id="PF03795"/>
    </source>
</evidence>
<dbReference type="InterPro" id="IPR011008">
    <property type="entry name" value="Dimeric_a/b-barrel"/>
</dbReference>
<dbReference type="AlphaFoldDB" id="A0A1W2HB64"/>
<reference evidence="4" key="1">
    <citation type="submission" date="2017-04" db="EMBL/GenBank/DDBJ databases">
        <authorList>
            <person name="Varghese N."/>
            <person name="Submissions S."/>
        </authorList>
    </citation>
    <scope>NUCLEOTIDE SEQUENCE [LARGE SCALE GENOMIC DNA]</scope>
    <source>
        <strain evidence="4">DSM 16537</strain>
    </source>
</reference>
<dbReference type="RefSeq" id="WP_084123055.1">
    <property type="nucleotide sequence ID" value="NZ_LT838813.1"/>
</dbReference>
<organism evidence="3 4">
    <name type="scientific">Aquiflexum balticum DSM 16537</name>
    <dbReference type="NCBI Taxonomy" id="758820"/>
    <lineage>
        <taxon>Bacteria</taxon>
        <taxon>Pseudomonadati</taxon>
        <taxon>Bacteroidota</taxon>
        <taxon>Cytophagia</taxon>
        <taxon>Cytophagales</taxon>
        <taxon>Cyclobacteriaceae</taxon>
        <taxon>Aquiflexum</taxon>
    </lineage>
</organism>
<dbReference type="OrthoDB" id="8481699at2"/>
<dbReference type="EMBL" id="LT838813">
    <property type="protein sequence ID" value="SMD46113.1"/>
    <property type="molecule type" value="Genomic_DNA"/>
</dbReference>
<comment type="similarity">
    <text evidence="1">Belongs to the YciI family.</text>
</comment>
<dbReference type="Gene3D" id="3.30.70.1060">
    <property type="entry name" value="Dimeric alpha+beta barrel"/>
    <property type="match status" value="1"/>
</dbReference>
<dbReference type="SUPFAM" id="SSF54909">
    <property type="entry name" value="Dimeric alpha+beta barrel"/>
    <property type="match status" value="1"/>
</dbReference>
<dbReference type="Pfam" id="PF03795">
    <property type="entry name" value="YCII"/>
    <property type="match status" value="1"/>
</dbReference>
<proteinExistence type="inferred from homology"/>